<dbReference type="InterPro" id="IPR006094">
    <property type="entry name" value="Oxid_FAD_bind_N"/>
</dbReference>
<dbReference type="Gene3D" id="3.30.465.10">
    <property type="match status" value="2"/>
</dbReference>
<keyword evidence="8" id="KW-1185">Reference proteome</keyword>
<dbReference type="InterPro" id="IPR036318">
    <property type="entry name" value="FAD-bd_PCMH-like_sf"/>
</dbReference>
<dbReference type="InterPro" id="IPR050416">
    <property type="entry name" value="FAD-linked_Oxidoreductase"/>
</dbReference>
<dbReference type="Pfam" id="PF08031">
    <property type="entry name" value="BBE"/>
    <property type="match status" value="1"/>
</dbReference>
<dbReference type="SUPFAM" id="SSF56176">
    <property type="entry name" value="FAD-binding/transporter-associated domain-like"/>
    <property type="match status" value="1"/>
</dbReference>
<dbReference type="InterPro" id="IPR016169">
    <property type="entry name" value="FAD-bd_PCMH_sub2"/>
</dbReference>
<keyword evidence="5" id="KW-0560">Oxidoreductase</keyword>
<evidence type="ECO:0000256" key="4">
    <source>
        <dbReference type="ARBA" id="ARBA00022827"/>
    </source>
</evidence>
<dbReference type="AlphaFoldDB" id="A0AAJ0DDU0"/>
<dbReference type="GO" id="GO:0016491">
    <property type="term" value="F:oxidoreductase activity"/>
    <property type="evidence" value="ECO:0007669"/>
    <property type="project" value="UniProtKB-KW"/>
</dbReference>
<evidence type="ECO:0000256" key="3">
    <source>
        <dbReference type="ARBA" id="ARBA00022630"/>
    </source>
</evidence>
<reference evidence="7" key="1">
    <citation type="submission" date="2023-04" db="EMBL/GenBank/DDBJ databases">
        <title>Black Yeasts Isolated from many extreme environments.</title>
        <authorList>
            <person name="Coleine C."/>
            <person name="Stajich J.E."/>
            <person name="Selbmann L."/>
        </authorList>
    </citation>
    <scope>NUCLEOTIDE SEQUENCE</scope>
    <source>
        <strain evidence="7">CCFEE 5312</strain>
    </source>
</reference>
<name>A0AAJ0DDU0_9PEZI</name>
<feature type="domain" description="FAD-binding PCMH-type" evidence="6">
    <location>
        <begin position="65"/>
        <end position="224"/>
    </location>
</feature>
<evidence type="ECO:0000313" key="7">
    <source>
        <dbReference type="EMBL" id="KAK3052015.1"/>
    </source>
</evidence>
<dbReference type="GO" id="GO:0071949">
    <property type="term" value="F:FAD binding"/>
    <property type="evidence" value="ECO:0007669"/>
    <property type="project" value="InterPro"/>
</dbReference>
<dbReference type="Proteomes" id="UP001271007">
    <property type="component" value="Unassembled WGS sequence"/>
</dbReference>
<dbReference type="PROSITE" id="PS51387">
    <property type="entry name" value="FAD_PCMH"/>
    <property type="match status" value="1"/>
</dbReference>
<dbReference type="InterPro" id="IPR016166">
    <property type="entry name" value="FAD-bd_PCMH"/>
</dbReference>
<organism evidence="7 8">
    <name type="scientific">Extremus antarcticus</name>
    <dbReference type="NCBI Taxonomy" id="702011"/>
    <lineage>
        <taxon>Eukaryota</taxon>
        <taxon>Fungi</taxon>
        <taxon>Dikarya</taxon>
        <taxon>Ascomycota</taxon>
        <taxon>Pezizomycotina</taxon>
        <taxon>Dothideomycetes</taxon>
        <taxon>Dothideomycetidae</taxon>
        <taxon>Mycosphaerellales</taxon>
        <taxon>Extremaceae</taxon>
        <taxon>Extremus</taxon>
    </lineage>
</organism>
<keyword evidence="3" id="KW-0285">Flavoprotein</keyword>
<dbReference type="EMBL" id="JAWDJX010000023">
    <property type="protein sequence ID" value="KAK3052015.1"/>
    <property type="molecule type" value="Genomic_DNA"/>
</dbReference>
<evidence type="ECO:0000256" key="5">
    <source>
        <dbReference type="ARBA" id="ARBA00023002"/>
    </source>
</evidence>
<comment type="similarity">
    <text evidence="2">Belongs to the oxygen-dependent FAD-linked oxidoreductase family.</text>
</comment>
<dbReference type="Pfam" id="PF01565">
    <property type="entry name" value="FAD_binding_4"/>
    <property type="match status" value="1"/>
</dbReference>
<accession>A0AAJ0DDU0</accession>
<keyword evidence="4" id="KW-0274">FAD</keyword>
<protein>
    <recommendedName>
        <fullName evidence="6">FAD-binding PCMH-type domain-containing protein</fullName>
    </recommendedName>
</protein>
<dbReference type="InterPro" id="IPR012951">
    <property type="entry name" value="BBE"/>
</dbReference>
<evidence type="ECO:0000256" key="1">
    <source>
        <dbReference type="ARBA" id="ARBA00001974"/>
    </source>
</evidence>
<evidence type="ECO:0000259" key="6">
    <source>
        <dbReference type="PROSITE" id="PS51387"/>
    </source>
</evidence>
<comment type="caution">
    <text evidence="7">The sequence shown here is derived from an EMBL/GenBank/DDBJ whole genome shotgun (WGS) entry which is preliminary data.</text>
</comment>
<gene>
    <name evidence="7" type="ORF">LTR09_006969</name>
</gene>
<dbReference type="PANTHER" id="PTHR42973">
    <property type="entry name" value="BINDING OXIDOREDUCTASE, PUTATIVE (AFU_ORTHOLOGUE AFUA_1G17690)-RELATED"/>
    <property type="match status" value="1"/>
</dbReference>
<dbReference type="PANTHER" id="PTHR42973:SF9">
    <property type="entry name" value="FAD-BINDING PCMH-TYPE DOMAIN-CONTAINING PROTEIN-RELATED"/>
    <property type="match status" value="1"/>
</dbReference>
<dbReference type="Gene3D" id="3.40.462.20">
    <property type="match status" value="1"/>
</dbReference>
<evidence type="ECO:0000313" key="8">
    <source>
        <dbReference type="Proteomes" id="UP001271007"/>
    </source>
</evidence>
<evidence type="ECO:0000256" key="2">
    <source>
        <dbReference type="ARBA" id="ARBA00005466"/>
    </source>
</evidence>
<sequence>MAGTILAFAGGVAAWSLSWFNGSPQVPMMQLDHVAELRPLLSPNASIYLPGSEGFAAATDRWTRWKNPAFEVVVEVTTEEDVSNTIRYANEHGRPFLAVSGGHGGTMHLANVENGVGIWMKKFKSVELPEDGHSATIEGGVISKDLVDALWERGKQTALGGGHGWLQGHHGLLADQIILARLVLANGSAVTVSTTSHPDLFWALRGAGHNFGIVTSMEYRVYDRTPENEKWSLEFLIFQETELENVLQKLNAMMEKFKDVVETCALPIIILVFLYQGQVVPPEYTTPFADLYPISHDKLSTDLPGLVAPLMLHNEGPGCQTGSSVLRFPFGGQRYNIEGLRKAYDILADLPQKLAQSWMIIEGYSMSGVQSINAEDSALPDRHNDLLMAAFMVFTPEDEALDQQATKYGKSMRDAVVNASGDGLTAYVNYAYGDESQEAIYVSEPWRLERLRKLKALYDPQGRFNFYNPILR</sequence>
<proteinExistence type="inferred from homology"/>
<comment type="cofactor">
    <cofactor evidence="1">
        <name>FAD</name>
        <dbReference type="ChEBI" id="CHEBI:57692"/>
    </cofactor>
</comment>